<proteinExistence type="predicted"/>
<evidence type="ECO:0000313" key="1">
    <source>
        <dbReference type="EMBL" id="RXG18064.1"/>
    </source>
</evidence>
<dbReference type="EMBL" id="QOVI01000001">
    <property type="protein sequence ID" value="RXG18064.1"/>
    <property type="molecule type" value="Genomic_DNA"/>
</dbReference>
<gene>
    <name evidence="1" type="ORF">DSM04_101252</name>
</gene>
<sequence>MLDAAGGGLLFRFYPQFVGINFMKVPLRSHDFKGLFLFYANQDLVKWYSRSTLQTLTLYSAYH</sequence>
<comment type="caution">
    <text evidence="1">The sequence shown here is derived from an EMBL/GenBank/DDBJ whole genome shotgun (WGS) entry which is preliminary data.</text>
</comment>
<dbReference type="Proteomes" id="UP000289821">
    <property type="component" value="Unassembled WGS sequence"/>
</dbReference>
<organism evidence="1 2">
    <name type="scientific">Leeuwenhoekiella aestuarii</name>
    <dbReference type="NCBI Taxonomy" id="2249426"/>
    <lineage>
        <taxon>Bacteria</taxon>
        <taxon>Pseudomonadati</taxon>
        <taxon>Bacteroidota</taxon>
        <taxon>Flavobacteriia</taxon>
        <taxon>Flavobacteriales</taxon>
        <taxon>Flavobacteriaceae</taxon>
        <taxon>Leeuwenhoekiella</taxon>
    </lineage>
</organism>
<keyword evidence="2" id="KW-1185">Reference proteome</keyword>
<name>A0A4Q0NYS7_9FLAO</name>
<reference evidence="1 2" key="1">
    <citation type="submission" date="2018-07" db="EMBL/GenBank/DDBJ databases">
        <title>Leeuwenhoekiella genomics.</title>
        <authorList>
            <person name="Tahon G."/>
            <person name="Willems A."/>
        </authorList>
    </citation>
    <scope>NUCLEOTIDE SEQUENCE [LARGE SCALE GENOMIC DNA]</scope>
    <source>
        <strain evidence="1 2">R-50232</strain>
    </source>
</reference>
<evidence type="ECO:0000313" key="2">
    <source>
        <dbReference type="Proteomes" id="UP000289821"/>
    </source>
</evidence>
<accession>A0A4Q0NYS7</accession>
<dbReference type="AlphaFoldDB" id="A0A4Q0NYS7"/>
<protein>
    <submittedName>
        <fullName evidence="1">Uncharacterized protein</fullName>
    </submittedName>
</protein>